<keyword evidence="3" id="KW-1185">Reference proteome</keyword>
<feature type="compositionally biased region" description="Polar residues" evidence="1">
    <location>
        <begin position="1"/>
        <end position="15"/>
    </location>
</feature>
<dbReference type="Pfam" id="PF04978">
    <property type="entry name" value="MST"/>
    <property type="match status" value="1"/>
</dbReference>
<evidence type="ECO:0000313" key="2">
    <source>
        <dbReference type="EMBL" id="NIK59593.1"/>
    </source>
</evidence>
<dbReference type="EMBL" id="JAASRO010000001">
    <property type="protein sequence ID" value="NIK59593.1"/>
    <property type="molecule type" value="Genomic_DNA"/>
</dbReference>
<comment type="caution">
    <text evidence="2">The sequence shown here is derived from an EMBL/GenBank/DDBJ whole genome shotgun (WGS) entry which is preliminary data.</text>
</comment>
<protein>
    <submittedName>
        <fullName evidence="2">Putative damage-inducible protein DinB</fullName>
    </submittedName>
</protein>
<dbReference type="InterPro" id="IPR007061">
    <property type="entry name" value="MST-like"/>
</dbReference>
<organism evidence="2 3">
    <name type="scientific">Kribbella shirazensis</name>
    <dbReference type="NCBI Taxonomy" id="1105143"/>
    <lineage>
        <taxon>Bacteria</taxon>
        <taxon>Bacillati</taxon>
        <taxon>Actinomycetota</taxon>
        <taxon>Actinomycetes</taxon>
        <taxon>Propionibacteriales</taxon>
        <taxon>Kribbellaceae</taxon>
        <taxon>Kribbella</taxon>
    </lineage>
</organism>
<dbReference type="SUPFAM" id="SSF109854">
    <property type="entry name" value="DinB/YfiT-like putative metalloenzymes"/>
    <property type="match status" value="1"/>
</dbReference>
<gene>
    <name evidence="2" type="ORF">BJY22_005310</name>
</gene>
<reference evidence="2 3" key="1">
    <citation type="submission" date="2020-03" db="EMBL/GenBank/DDBJ databases">
        <title>Sequencing the genomes of 1000 actinobacteria strains.</title>
        <authorList>
            <person name="Klenk H.-P."/>
        </authorList>
    </citation>
    <scope>NUCLEOTIDE SEQUENCE [LARGE SCALE GENOMIC DNA]</scope>
    <source>
        <strain evidence="2 3">DSM 45490</strain>
    </source>
</reference>
<accession>A0A7X5VEB9</accession>
<dbReference type="Proteomes" id="UP000555407">
    <property type="component" value="Unassembled WGS sequence"/>
</dbReference>
<proteinExistence type="predicted"/>
<dbReference type="InterPro" id="IPR034660">
    <property type="entry name" value="DinB/YfiT-like"/>
</dbReference>
<dbReference type="Gene3D" id="1.20.120.450">
    <property type="entry name" value="dinb family like domain"/>
    <property type="match status" value="1"/>
</dbReference>
<evidence type="ECO:0000256" key="1">
    <source>
        <dbReference type="SAM" id="MobiDB-lite"/>
    </source>
</evidence>
<evidence type="ECO:0000313" key="3">
    <source>
        <dbReference type="Proteomes" id="UP000555407"/>
    </source>
</evidence>
<name>A0A7X5VEB9_9ACTN</name>
<feature type="region of interest" description="Disordered" evidence="1">
    <location>
        <begin position="1"/>
        <end position="22"/>
    </location>
</feature>
<dbReference type="AlphaFoldDB" id="A0A7X5VEB9"/>
<dbReference type="RefSeq" id="WP_238350465.1">
    <property type="nucleotide sequence ID" value="NZ_JAASRO010000001.1"/>
</dbReference>
<sequence length="208" mass="23362">MDTSSQGRVMMSSSGLAEDKQNNRDVPWSSIVPFTWRECARLTNVERVFPDGAADERGVLTGFLDWQRVTVRRKVDGLPIELADRALLNTSPRMTVAGVVSHLRQTEHDWFAGSFPSLVDEPFMRDQDGGWPTGGRAIADLLSGYDAECAQSRRIVAQLTLDTMQHFTPPQFAPVSVRWILTHMIEETARHLGHLDILREQLDGARGY</sequence>